<proteinExistence type="predicted"/>
<dbReference type="EMBL" id="CAKXAJ010018189">
    <property type="protein sequence ID" value="CAH2217507.1"/>
    <property type="molecule type" value="Genomic_DNA"/>
</dbReference>
<gene>
    <name evidence="1" type="primary">jg25410</name>
    <name evidence="1" type="ORF">PAEG_LOCUS5396</name>
</gene>
<sequence length="159" mass="17821">MIGFRSPSTITRSEEDLPIVTVERITIAPVQWVMWRPTHPLLAVPKTTVLYRLSKAAPSDSFDVVFFMFIGEGLTAIEPDGTGEYGSWKGIPDPSGADQKRRCEALRLPDLSVALHLSVGGLPKLRLSLRGPDLLIPDFVSLRYLERGSLYRPLLWQLY</sequence>
<name>A0A8S4QRP2_9NEOP</name>
<protein>
    <submittedName>
        <fullName evidence="1">Jg25410 protein</fullName>
    </submittedName>
</protein>
<evidence type="ECO:0000313" key="1">
    <source>
        <dbReference type="EMBL" id="CAH2217507.1"/>
    </source>
</evidence>
<evidence type="ECO:0000313" key="2">
    <source>
        <dbReference type="Proteomes" id="UP000838756"/>
    </source>
</evidence>
<dbReference type="AlphaFoldDB" id="A0A8S4QRP2"/>
<reference evidence="1" key="1">
    <citation type="submission" date="2022-03" db="EMBL/GenBank/DDBJ databases">
        <authorList>
            <person name="Lindestad O."/>
        </authorList>
    </citation>
    <scope>NUCLEOTIDE SEQUENCE</scope>
</reference>
<accession>A0A8S4QRP2</accession>
<comment type="caution">
    <text evidence="1">The sequence shown here is derived from an EMBL/GenBank/DDBJ whole genome shotgun (WGS) entry which is preliminary data.</text>
</comment>
<dbReference type="Proteomes" id="UP000838756">
    <property type="component" value="Unassembled WGS sequence"/>
</dbReference>
<organism evidence="1 2">
    <name type="scientific">Pararge aegeria aegeria</name>
    <dbReference type="NCBI Taxonomy" id="348720"/>
    <lineage>
        <taxon>Eukaryota</taxon>
        <taxon>Metazoa</taxon>
        <taxon>Ecdysozoa</taxon>
        <taxon>Arthropoda</taxon>
        <taxon>Hexapoda</taxon>
        <taxon>Insecta</taxon>
        <taxon>Pterygota</taxon>
        <taxon>Neoptera</taxon>
        <taxon>Endopterygota</taxon>
        <taxon>Lepidoptera</taxon>
        <taxon>Glossata</taxon>
        <taxon>Ditrysia</taxon>
        <taxon>Papilionoidea</taxon>
        <taxon>Nymphalidae</taxon>
        <taxon>Satyrinae</taxon>
        <taxon>Satyrini</taxon>
        <taxon>Parargina</taxon>
        <taxon>Pararge</taxon>
    </lineage>
</organism>
<keyword evidence="2" id="KW-1185">Reference proteome</keyword>